<dbReference type="Pfam" id="PF03379">
    <property type="entry name" value="CcmB"/>
    <property type="match status" value="1"/>
</dbReference>
<feature type="transmembrane region" description="Helical" evidence="13">
    <location>
        <begin position="59"/>
        <end position="77"/>
    </location>
</feature>
<dbReference type="InterPro" id="IPR026031">
    <property type="entry name" value="Cyt_c_CcmB_bac"/>
</dbReference>
<evidence type="ECO:0000256" key="3">
    <source>
        <dbReference type="ARBA" id="ARBA00010544"/>
    </source>
</evidence>
<accession>A0A091B9R7</accession>
<dbReference type="PANTHER" id="PTHR30070:SF1">
    <property type="entry name" value="CYTOCHROME C BIOGENESIS B-RELATED"/>
    <property type="match status" value="1"/>
</dbReference>
<dbReference type="GO" id="GO:1903607">
    <property type="term" value="P:cytochrome c biosynthetic process"/>
    <property type="evidence" value="ECO:0007669"/>
    <property type="project" value="TreeGrafter"/>
</dbReference>
<dbReference type="GO" id="GO:0005886">
    <property type="term" value="C:plasma membrane"/>
    <property type="evidence" value="ECO:0007669"/>
    <property type="project" value="UniProtKB-SubCell"/>
</dbReference>
<feature type="transmembrane region" description="Helical" evidence="13">
    <location>
        <begin position="28"/>
        <end position="47"/>
    </location>
</feature>
<evidence type="ECO:0000256" key="10">
    <source>
        <dbReference type="ARBA" id="ARBA00022989"/>
    </source>
</evidence>
<keyword evidence="10 13" id="KW-1133">Transmembrane helix</keyword>
<evidence type="ECO:0000256" key="1">
    <source>
        <dbReference type="ARBA" id="ARBA00002442"/>
    </source>
</evidence>
<evidence type="ECO:0000256" key="6">
    <source>
        <dbReference type="ARBA" id="ARBA00022475"/>
    </source>
</evidence>
<protein>
    <recommendedName>
        <fullName evidence="4 12">Heme exporter protein B</fullName>
    </recommendedName>
</protein>
<keyword evidence="6 12" id="KW-1003">Cell membrane</keyword>
<sequence length="227" mass="23375">MSGPSLLAAGRAQALRDLRLVWRRRGDAAQPLLFSLMVVALFPLALGADPQQLARIAPGVLWVAVLLSGLLTLDALYRSDVDDGSLEQMLLAPVPLAWLIAVRVGVHWLTTALPLVLATPLLAQLLYLPGDLLPVLMASLLLGTPLLSLVGAVVAALTVGIRRSGMLLALLALPLFLPVLVFGAGSVMAAAQGLPWAGALLLLGAGLALALVLAPLAAAAAVRIALS</sequence>
<evidence type="ECO:0000256" key="2">
    <source>
        <dbReference type="ARBA" id="ARBA00004429"/>
    </source>
</evidence>
<dbReference type="Proteomes" id="UP000029393">
    <property type="component" value="Unassembled WGS sequence"/>
</dbReference>
<dbReference type="GO" id="GO:0017004">
    <property type="term" value="P:cytochrome complex assembly"/>
    <property type="evidence" value="ECO:0007669"/>
    <property type="project" value="UniProtKB-KW"/>
</dbReference>
<keyword evidence="5 12" id="KW-0813">Transport</keyword>
<dbReference type="NCBIfam" id="TIGR01190">
    <property type="entry name" value="ccmB"/>
    <property type="match status" value="1"/>
</dbReference>
<comment type="caution">
    <text evidence="14">The sequence shown here is derived from an EMBL/GenBank/DDBJ whole genome shotgun (WGS) entry which is preliminary data.</text>
</comment>
<evidence type="ECO:0000256" key="5">
    <source>
        <dbReference type="ARBA" id="ARBA00022448"/>
    </source>
</evidence>
<evidence type="ECO:0000256" key="12">
    <source>
        <dbReference type="PIRNR" id="PIRNR002764"/>
    </source>
</evidence>
<dbReference type="PANTHER" id="PTHR30070">
    <property type="entry name" value="HEME EXPORTER PROTEIN B"/>
    <property type="match status" value="1"/>
</dbReference>
<dbReference type="PATRIC" id="fig|1384056.3.peg.88"/>
<evidence type="ECO:0000256" key="9">
    <source>
        <dbReference type="ARBA" id="ARBA00022748"/>
    </source>
</evidence>
<evidence type="ECO:0000256" key="13">
    <source>
        <dbReference type="SAM" id="Phobius"/>
    </source>
</evidence>
<keyword evidence="11 12" id="KW-0472">Membrane</keyword>
<dbReference type="OrthoDB" id="9799895at2"/>
<evidence type="ECO:0000256" key="8">
    <source>
        <dbReference type="ARBA" id="ARBA00022692"/>
    </source>
</evidence>
<comment type="subcellular location">
    <subcellularLocation>
        <location evidence="2">Cell inner membrane</location>
        <topology evidence="2">Multi-pass membrane protein</topology>
    </subcellularLocation>
</comment>
<dbReference type="PIRSF" id="PIRSF002764">
    <property type="entry name" value="CcmB"/>
    <property type="match status" value="1"/>
</dbReference>
<comment type="function">
    <text evidence="1 12">Required for the export of heme to the periplasm for the biogenesis of c-type cytochromes.</text>
</comment>
<evidence type="ECO:0000256" key="7">
    <source>
        <dbReference type="ARBA" id="ARBA00022519"/>
    </source>
</evidence>
<feature type="transmembrane region" description="Helical" evidence="13">
    <location>
        <begin position="136"/>
        <end position="159"/>
    </location>
</feature>
<proteinExistence type="inferred from homology"/>
<dbReference type="InterPro" id="IPR003544">
    <property type="entry name" value="Cyt_c_biogenesis_CcmB"/>
</dbReference>
<keyword evidence="15" id="KW-1185">Reference proteome</keyword>
<evidence type="ECO:0000313" key="15">
    <source>
        <dbReference type="Proteomes" id="UP000029393"/>
    </source>
</evidence>
<dbReference type="STRING" id="1384056.N787_00465"/>
<evidence type="ECO:0000256" key="4">
    <source>
        <dbReference type="ARBA" id="ARBA00016452"/>
    </source>
</evidence>
<dbReference type="AlphaFoldDB" id="A0A091B9R7"/>
<evidence type="ECO:0000313" key="14">
    <source>
        <dbReference type="EMBL" id="KFN48436.1"/>
    </source>
</evidence>
<dbReference type="eggNOG" id="COG2386">
    <property type="taxonomic scope" value="Bacteria"/>
</dbReference>
<dbReference type="GO" id="GO:0015232">
    <property type="term" value="F:heme transmembrane transporter activity"/>
    <property type="evidence" value="ECO:0007669"/>
    <property type="project" value="InterPro"/>
</dbReference>
<keyword evidence="7 12" id="KW-0997">Cell inner membrane</keyword>
<organism evidence="14 15">
    <name type="scientific">Arenimonas metalli CF5-1</name>
    <dbReference type="NCBI Taxonomy" id="1384056"/>
    <lineage>
        <taxon>Bacteria</taxon>
        <taxon>Pseudomonadati</taxon>
        <taxon>Pseudomonadota</taxon>
        <taxon>Gammaproteobacteria</taxon>
        <taxon>Lysobacterales</taxon>
        <taxon>Lysobacteraceae</taxon>
        <taxon>Arenimonas</taxon>
    </lineage>
</organism>
<feature type="transmembrane region" description="Helical" evidence="13">
    <location>
        <begin position="89"/>
        <end position="106"/>
    </location>
</feature>
<feature type="transmembrane region" description="Helical" evidence="13">
    <location>
        <begin position="196"/>
        <end position="226"/>
    </location>
</feature>
<gene>
    <name evidence="14" type="ORF">N787_00465</name>
</gene>
<keyword evidence="9 12" id="KW-0201">Cytochrome c-type biogenesis</keyword>
<reference evidence="14 15" key="1">
    <citation type="submission" date="2013-09" db="EMBL/GenBank/DDBJ databases">
        <title>Genome sequencing of Arenimonas metalli.</title>
        <authorList>
            <person name="Chen F."/>
            <person name="Wang G."/>
        </authorList>
    </citation>
    <scope>NUCLEOTIDE SEQUENCE [LARGE SCALE GENOMIC DNA]</scope>
    <source>
        <strain evidence="14 15">CF5-1</strain>
    </source>
</reference>
<dbReference type="RefSeq" id="WP_034209956.1">
    <property type="nucleotide sequence ID" value="NZ_AVCK01000001.1"/>
</dbReference>
<dbReference type="EMBL" id="AVCK01000001">
    <property type="protein sequence ID" value="KFN48436.1"/>
    <property type="molecule type" value="Genomic_DNA"/>
</dbReference>
<dbReference type="PRINTS" id="PR01414">
    <property type="entry name" value="CCMBBIOGNSIS"/>
</dbReference>
<name>A0A091B9R7_9GAMM</name>
<keyword evidence="8 13" id="KW-0812">Transmembrane</keyword>
<comment type="similarity">
    <text evidence="3 12">Belongs to the CcmB/CycW/HelB family.</text>
</comment>
<feature type="transmembrane region" description="Helical" evidence="13">
    <location>
        <begin position="166"/>
        <end position="190"/>
    </location>
</feature>
<evidence type="ECO:0000256" key="11">
    <source>
        <dbReference type="ARBA" id="ARBA00023136"/>
    </source>
</evidence>